<dbReference type="InterPro" id="IPR013538">
    <property type="entry name" value="ASHA1/2-like_C"/>
</dbReference>
<dbReference type="KEGG" id="pseg:D3H65_09845"/>
<dbReference type="Proteomes" id="UP000263900">
    <property type="component" value="Chromosome"/>
</dbReference>
<name>A0A3B7MKS1_9BACT</name>
<accession>A0A3B7MKS1</accession>
<dbReference type="SUPFAM" id="SSF55961">
    <property type="entry name" value="Bet v1-like"/>
    <property type="match status" value="1"/>
</dbReference>
<dbReference type="EMBL" id="CP032157">
    <property type="protein sequence ID" value="AXY74257.1"/>
    <property type="molecule type" value="Genomic_DNA"/>
</dbReference>
<proteinExistence type="inferred from homology"/>
<evidence type="ECO:0000313" key="4">
    <source>
        <dbReference type="Proteomes" id="UP000263900"/>
    </source>
</evidence>
<evidence type="ECO:0000256" key="1">
    <source>
        <dbReference type="ARBA" id="ARBA00006817"/>
    </source>
</evidence>
<gene>
    <name evidence="3" type="ORF">D3H65_09845</name>
</gene>
<reference evidence="3 4" key="1">
    <citation type="submission" date="2018-09" db="EMBL/GenBank/DDBJ databases">
        <title>Genome sequencing of strain 6GH32-13.</title>
        <authorList>
            <person name="Weon H.-Y."/>
            <person name="Heo J."/>
            <person name="Kwon S.-W."/>
        </authorList>
    </citation>
    <scope>NUCLEOTIDE SEQUENCE [LARGE SCALE GENOMIC DNA]</scope>
    <source>
        <strain evidence="3 4">5GH32-13</strain>
    </source>
</reference>
<dbReference type="Pfam" id="PF08327">
    <property type="entry name" value="AHSA1"/>
    <property type="match status" value="1"/>
</dbReference>
<dbReference type="Gene3D" id="3.30.530.20">
    <property type="match status" value="1"/>
</dbReference>
<organism evidence="3 4">
    <name type="scientific">Paraflavitalea soli</name>
    <dbReference type="NCBI Taxonomy" id="2315862"/>
    <lineage>
        <taxon>Bacteria</taxon>
        <taxon>Pseudomonadati</taxon>
        <taxon>Bacteroidota</taxon>
        <taxon>Chitinophagia</taxon>
        <taxon>Chitinophagales</taxon>
        <taxon>Chitinophagaceae</taxon>
        <taxon>Paraflavitalea</taxon>
    </lineage>
</organism>
<dbReference type="InterPro" id="IPR023393">
    <property type="entry name" value="START-like_dom_sf"/>
</dbReference>
<sequence length="200" mass="23194">MHARKQLKRYFILRNCGKDYSKKRLPMAGRLNDRKDHTKESGKRIECVTLGSDCYKTDTMEKNIIKSIEINTAASKVWNALINPDIIIQYFPGVETQTDWKPGNEIRFIHQQQGQSVSDKGIILDFVPPHLLRHTYWTPFSGLDDKPEHYTTVSYSLSETDNRTILTVTQTNFNSEEWWRNSQAGWDDVLTTIKKIVEAS</sequence>
<evidence type="ECO:0000313" key="3">
    <source>
        <dbReference type="EMBL" id="AXY74257.1"/>
    </source>
</evidence>
<evidence type="ECO:0000259" key="2">
    <source>
        <dbReference type="Pfam" id="PF08327"/>
    </source>
</evidence>
<dbReference type="CDD" id="cd07814">
    <property type="entry name" value="SRPBCC_CalC_Aha1-like"/>
    <property type="match status" value="1"/>
</dbReference>
<protein>
    <submittedName>
        <fullName evidence="3">SRPBCC domain-containing protein</fullName>
    </submittedName>
</protein>
<keyword evidence="4" id="KW-1185">Reference proteome</keyword>
<comment type="similarity">
    <text evidence="1">Belongs to the AHA1 family.</text>
</comment>
<dbReference type="OrthoDB" id="2355173at2"/>
<dbReference type="AlphaFoldDB" id="A0A3B7MKS1"/>
<feature type="domain" description="Activator of Hsp90 ATPase homologue 1/2-like C-terminal" evidence="2">
    <location>
        <begin position="72"/>
        <end position="198"/>
    </location>
</feature>